<dbReference type="InParanoid" id="A0A0D0ALH2"/>
<protein>
    <submittedName>
        <fullName evidence="2">Uncharacterized protein</fullName>
    </submittedName>
</protein>
<feature type="signal peptide" evidence="1">
    <location>
        <begin position="1"/>
        <end position="16"/>
    </location>
</feature>
<feature type="chain" id="PRO_5002206864" evidence="1">
    <location>
        <begin position="17"/>
        <end position="195"/>
    </location>
</feature>
<dbReference type="OrthoDB" id="198652at2759"/>
<sequence length="195" mass="22630">MSLVIWLTVFVRFIQAFIYVDDSFSFAKLGDMSYYPKYQKMLPTDMVVLLLLWDELGIPHEEWKQIFGSPLPVIGFEVDLNLMKISLKEEDFAKHKRHHSLREFEHIAGSLNWALNVCPLLWPGLLALYAKIRGKTNPKGLLWLNRAVVDELLWAAFFLARSNGVFLLQSISWDYQSLSNILQEQEWVTGILLSI</sequence>
<name>A0A0D0ALH2_9AGAM</name>
<dbReference type="Proteomes" id="UP000054485">
    <property type="component" value="Unassembled WGS sequence"/>
</dbReference>
<dbReference type="EMBL" id="KN835365">
    <property type="protein sequence ID" value="KIK38964.1"/>
    <property type="molecule type" value="Genomic_DNA"/>
</dbReference>
<organism evidence="2 3">
    <name type="scientific">Suillus luteus UH-Slu-Lm8-n1</name>
    <dbReference type="NCBI Taxonomy" id="930992"/>
    <lineage>
        <taxon>Eukaryota</taxon>
        <taxon>Fungi</taxon>
        <taxon>Dikarya</taxon>
        <taxon>Basidiomycota</taxon>
        <taxon>Agaricomycotina</taxon>
        <taxon>Agaricomycetes</taxon>
        <taxon>Agaricomycetidae</taxon>
        <taxon>Boletales</taxon>
        <taxon>Suillineae</taxon>
        <taxon>Suillaceae</taxon>
        <taxon>Suillus</taxon>
    </lineage>
</organism>
<reference evidence="3" key="2">
    <citation type="submission" date="2015-01" db="EMBL/GenBank/DDBJ databases">
        <title>Evolutionary Origins and Diversification of the Mycorrhizal Mutualists.</title>
        <authorList>
            <consortium name="DOE Joint Genome Institute"/>
            <consortium name="Mycorrhizal Genomics Consortium"/>
            <person name="Kohler A."/>
            <person name="Kuo A."/>
            <person name="Nagy L.G."/>
            <person name="Floudas D."/>
            <person name="Copeland A."/>
            <person name="Barry K.W."/>
            <person name="Cichocki N."/>
            <person name="Veneault-Fourrey C."/>
            <person name="LaButti K."/>
            <person name="Lindquist E.A."/>
            <person name="Lipzen A."/>
            <person name="Lundell T."/>
            <person name="Morin E."/>
            <person name="Murat C."/>
            <person name="Riley R."/>
            <person name="Ohm R."/>
            <person name="Sun H."/>
            <person name="Tunlid A."/>
            <person name="Henrissat B."/>
            <person name="Grigoriev I.V."/>
            <person name="Hibbett D.S."/>
            <person name="Martin F."/>
        </authorList>
    </citation>
    <scope>NUCLEOTIDE SEQUENCE [LARGE SCALE GENOMIC DNA]</scope>
    <source>
        <strain evidence="3">UH-Slu-Lm8-n1</strain>
    </source>
</reference>
<evidence type="ECO:0000313" key="2">
    <source>
        <dbReference type="EMBL" id="KIK38964.1"/>
    </source>
</evidence>
<proteinExistence type="predicted"/>
<keyword evidence="1" id="KW-0732">Signal</keyword>
<gene>
    <name evidence="2" type="ORF">CY34DRAFT_25452</name>
</gene>
<dbReference type="AlphaFoldDB" id="A0A0D0ALH2"/>
<evidence type="ECO:0000313" key="3">
    <source>
        <dbReference type="Proteomes" id="UP000054485"/>
    </source>
</evidence>
<accession>A0A0D0ALH2</accession>
<keyword evidence="3" id="KW-1185">Reference proteome</keyword>
<reference evidence="2 3" key="1">
    <citation type="submission" date="2014-04" db="EMBL/GenBank/DDBJ databases">
        <authorList>
            <consortium name="DOE Joint Genome Institute"/>
            <person name="Kuo A."/>
            <person name="Ruytinx J."/>
            <person name="Rineau F."/>
            <person name="Colpaert J."/>
            <person name="Kohler A."/>
            <person name="Nagy L.G."/>
            <person name="Floudas D."/>
            <person name="Copeland A."/>
            <person name="Barry K.W."/>
            <person name="Cichocki N."/>
            <person name="Veneault-Fourrey C."/>
            <person name="LaButti K."/>
            <person name="Lindquist E.A."/>
            <person name="Lipzen A."/>
            <person name="Lundell T."/>
            <person name="Morin E."/>
            <person name="Murat C."/>
            <person name="Sun H."/>
            <person name="Tunlid A."/>
            <person name="Henrissat B."/>
            <person name="Grigoriev I.V."/>
            <person name="Hibbett D.S."/>
            <person name="Martin F."/>
            <person name="Nordberg H.P."/>
            <person name="Cantor M.N."/>
            <person name="Hua S.X."/>
        </authorList>
    </citation>
    <scope>NUCLEOTIDE SEQUENCE [LARGE SCALE GENOMIC DNA]</scope>
    <source>
        <strain evidence="2 3">UH-Slu-Lm8-n1</strain>
    </source>
</reference>
<evidence type="ECO:0000256" key="1">
    <source>
        <dbReference type="SAM" id="SignalP"/>
    </source>
</evidence>
<dbReference type="HOGENOM" id="CLU_134793_0_0_1"/>
<dbReference type="STRING" id="930992.A0A0D0ALH2"/>